<name>A0A9D1T505_9FIRM</name>
<feature type="non-terminal residue" evidence="2">
    <location>
        <position position="88"/>
    </location>
</feature>
<dbReference type="InterPro" id="IPR018631">
    <property type="entry name" value="AAA-ATPase-like_dom"/>
</dbReference>
<reference evidence="2" key="2">
    <citation type="journal article" date="2021" name="PeerJ">
        <title>Extensive microbial diversity within the chicken gut microbiome revealed by metagenomics and culture.</title>
        <authorList>
            <person name="Gilroy R."/>
            <person name="Ravi A."/>
            <person name="Getino M."/>
            <person name="Pursley I."/>
            <person name="Horton D.L."/>
            <person name="Alikhan N.F."/>
            <person name="Baker D."/>
            <person name="Gharbi K."/>
            <person name="Hall N."/>
            <person name="Watson M."/>
            <person name="Adriaenssens E.M."/>
            <person name="Foster-Nyarko E."/>
            <person name="Jarju S."/>
            <person name="Secka A."/>
            <person name="Antonio M."/>
            <person name="Oren A."/>
            <person name="Chaudhuri R.R."/>
            <person name="La Ragione R."/>
            <person name="Hildebrand F."/>
            <person name="Pallen M.J."/>
        </authorList>
    </citation>
    <scope>NUCLEOTIDE SEQUENCE</scope>
    <source>
        <strain evidence="2">ChiBcec2-4451</strain>
    </source>
</reference>
<evidence type="ECO:0000259" key="1">
    <source>
        <dbReference type="Pfam" id="PF09820"/>
    </source>
</evidence>
<dbReference type="Proteomes" id="UP000886723">
    <property type="component" value="Unassembled WGS sequence"/>
</dbReference>
<evidence type="ECO:0000313" key="2">
    <source>
        <dbReference type="EMBL" id="HIV12055.1"/>
    </source>
</evidence>
<dbReference type="PANTHER" id="PTHR34825">
    <property type="entry name" value="CONSERVED PROTEIN, WITH A WEAK D-GALACTARATE DEHYDRATASE/ALTRONATE HYDROLASE DOMAIN"/>
    <property type="match status" value="1"/>
</dbReference>
<accession>A0A9D1T505</accession>
<gene>
    <name evidence="2" type="ORF">IAA63_02805</name>
</gene>
<protein>
    <submittedName>
        <fullName evidence="2">AAA family ATPase</fullName>
    </submittedName>
</protein>
<sequence length="88" mass="10606">MREWKKLKPPIGIENFEDIRREGFYYVDKTVMIRDLLQNWGKVNLFTRPRRFGKSLNMSMLQTFLEIGCDRTLFDGLEITREKELCET</sequence>
<evidence type="ECO:0000313" key="3">
    <source>
        <dbReference type="Proteomes" id="UP000886723"/>
    </source>
</evidence>
<feature type="domain" description="AAA-ATPase-like" evidence="1">
    <location>
        <begin position="10"/>
        <end position="84"/>
    </location>
</feature>
<organism evidence="2 3">
    <name type="scientific">Candidatus Pullilachnospira stercoravium</name>
    <dbReference type="NCBI Taxonomy" id="2840913"/>
    <lineage>
        <taxon>Bacteria</taxon>
        <taxon>Bacillati</taxon>
        <taxon>Bacillota</taxon>
        <taxon>Clostridia</taxon>
        <taxon>Lachnospirales</taxon>
        <taxon>Lachnospiraceae</taxon>
        <taxon>Lachnospiraceae incertae sedis</taxon>
        <taxon>Candidatus Pullilachnospira</taxon>
    </lineage>
</organism>
<dbReference type="Pfam" id="PF09820">
    <property type="entry name" value="AAA-ATPase_like"/>
    <property type="match status" value="1"/>
</dbReference>
<reference evidence="2" key="1">
    <citation type="submission" date="2020-10" db="EMBL/GenBank/DDBJ databases">
        <authorList>
            <person name="Gilroy R."/>
        </authorList>
    </citation>
    <scope>NUCLEOTIDE SEQUENCE</scope>
    <source>
        <strain evidence="2">ChiBcec2-4451</strain>
    </source>
</reference>
<comment type="caution">
    <text evidence="2">The sequence shown here is derived from an EMBL/GenBank/DDBJ whole genome shotgun (WGS) entry which is preliminary data.</text>
</comment>
<dbReference type="EMBL" id="DVON01000055">
    <property type="protein sequence ID" value="HIV12055.1"/>
    <property type="molecule type" value="Genomic_DNA"/>
</dbReference>
<dbReference type="PANTHER" id="PTHR34825:SF1">
    <property type="entry name" value="AAA-ATPASE-LIKE DOMAIN-CONTAINING PROTEIN"/>
    <property type="match status" value="1"/>
</dbReference>
<dbReference type="AlphaFoldDB" id="A0A9D1T505"/>
<proteinExistence type="predicted"/>